<dbReference type="AlphaFoldDB" id="A0A1G7G1U3"/>
<dbReference type="Proteomes" id="UP000198972">
    <property type="component" value="Unassembled WGS sequence"/>
</dbReference>
<gene>
    <name evidence="1" type="ORF">SAMN04488542_102256</name>
</gene>
<dbReference type="STRING" id="670482.SAMN04488542_102256"/>
<accession>A0A1G7G1U3</accession>
<name>A0A1G7G1U3_9BACL</name>
<sequence>MFLGRKIYYQKANGAVIVARNESRGDVRETTIDEDFAMLIDLRNYDRESLGVLTLESGQYAQDFAECNGYRVNPDTLELEFSYLDPSDPEPQEPVYQKPLSLEVDELKRENTLLKAQNTALSDRADFIEDCIAEMAVQVYS</sequence>
<keyword evidence="2" id="KW-1185">Reference proteome</keyword>
<dbReference type="EMBL" id="FNBG01000002">
    <property type="protein sequence ID" value="SDE82076.1"/>
    <property type="molecule type" value="Genomic_DNA"/>
</dbReference>
<reference evidence="1 2" key="1">
    <citation type="submission" date="2016-10" db="EMBL/GenBank/DDBJ databases">
        <authorList>
            <person name="de Groot N.N."/>
        </authorList>
    </citation>
    <scope>NUCLEOTIDE SEQUENCE [LARGE SCALE GENOMIC DNA]</scope>
    <source>
        <strain evidence="1 2">DSM 28129</strain>
    </source>
</reference>
<proteinExistence type="predicted"/>
<dbReference type="RefSeq" id="WP_245742258.1">
    <property type="nucleotide sequence ID" value="NZ_FNBG01000002.1"/>
</dbReference>
<protein>
    <submittedName>
        <fullName evidence="1">Uncharacterized protein</fullName>
    </submittedName>
</protein>
<evidence type="ECO:0000313" key="1">
    <source>
        <dbReference type="EMBL" id="SDE82076.1"/>
    </source>
</evidence>
<organism evidence="1 2">
    <name type="scientific">Fontibacillus panacisegetis</name>
    <dbReference type="NCBI Taxonomy" id="670482"/>
    <lineage>
        <taxon>Bacteria</taxon>
        <taxon>Bacillati</taxon>
        <taxon>Bacillota</taxon>
        <taxon>Bacilli</taxon>
        <taxon>Bacillales</taxon>
        <taxon>Paenibacillaceae</taxon>
        <taxon>Fontibacillus</taxon>
    </lineage>
</organism>
<evidence type="ECO:0000313" key="2">
    <source>
        <dbReference type="Proteomes" id="UP000198972"/>
    </source>
</evidence>